<sequence length="79" mass="8554">MEQRDWLVTQTGLCCKSLLVQDQDSTARHHPDPGCPSHEPHPVPSIGRRMTSSPLPGPRLDRICATTLDSGSSPDPQGP</sequence>
<reference evidence="2 3" key="1">
    <citation type="submission" date="2019-11" db="EMBL/GenBank/DDBJ databases">
        <title>Whole genome sequence of Oryza granulata.</title>
        <authorList>
            <person name="Li W."/>
        </authorList>
    </citation>
    <scope>NUCLEOTIDE SEQUENCE [LARGE SCALE GENOMIC DNA]</scope>
    <source>
        <strain evidence="3">cv. Menghai</strain>
        <tissue evidence="2">Leaf</tissue>
    </source>
</reference>
<evidence type="ECO:0000313" key="3">
    <source>
        <dbReference type="Proteomes" id="UP000479710"/>
    </source>
</evidence>
<dbReference type="EMBL" id="SPHZ02000003">
    <property type="protein sequence ID" value="KAF0925677.1"/>
    <property type="molecule type" value="Genomic_DNA"/>
</dbReference>
<comment type="caution">
    <text evidence="2">The sequence shown here is derived from an EMBL/GenBank/DDBJ whole genome shotgun (WGS) entry which is preliminary data.</text>
</comment>
<feature type="region of interest" description="Disordered" evidence="1">
    <location>
        <begin position="24"/>
        <end position="79"/>
    </location>
</feature>
<accession>A0A6G1ELL4</accession>
<evidence type="ECO:0000313" key="2">
    <source>
        <dbReference type="EMBL" id="KAF0925677.1"/>
    </source>
</evidence>
<dbReference type="AlphaFoldDB" id="A0A6G1ELL4"/>
<gene>
    <name evidence="2" type="ORF">E2562_017244</name>
</gene>
<organism evidence="2 3">
    <name type="scientific">Oryza meyeriana var. granulata</name>
    <dbReference type="NCBI Taxonomy" id="110450"/>
    <lineage>
        <taxon>Eukaryota</taxon>
        <taxon>Viridiplantae</taxon>
        <taxon>Streptophyta</taxon>
        <taxon>Embryophyta</taxon>
        <taxon>Tracheophyta</taxon>
        <taxon>Spermatophyta</taxon>
        <taxon>Magnoliopsida</taxon>
        <taxon>Liliopsida</taxon>
        <taxon>Poales</taxon>
        <taxon>Poaceae</taxon>
        <taxon>BOP clade</taxon>
        <taxon>Oryzoideae</taxon>
        <taxon>Oryzeae</taxon>
        <taxon>Oryzinae</taxon>
        <taxon>Oryza</taxon>
        <taxon>Oryza meyeriana</taxon>
    </lineage>
</organism>
<name>A0A6G1ELL4_9ORYZ</name>
<protein>
    <submittedName>
        <fullName evidence="2">Uncharacterized protein</fullName>
    </submittedName>
</protein>
<evidence type="ECO:0000256" key="1">
    <source>
        <dbReference type="SAM" id="MobiDB-lite"/>
    </source>
</evidence>
<feature type="compositionally biased region" description="Polar residues" evidence="1">
    <location>
        <begin position="67"/>
        <end position="79"/>
    </location>
</feature>
<keyword evidence="3" id="KW-1185">Reference proteome</keyword>
<proteinExistence type="predicted"/>
<dbReference type="Proteomes" id="UP000479710">
    <property type="component" value="Unassembled WGS sequence"/>
</dbReference>